<accession>A0A392SG67</accession>
<keyword evidence="3" id="KW-1185">Reference proteome</keyword>
<comment type="caution">
    <text evidence="2">The sequence shown here is derived from an EMBL/GenBank/DDBJ whole genome shotgun (WGS) entry which is preliminary data.</text>
</comment>
<proteinExistence type="predicted"/>
<evidence type="ECO:0000313" key="2">
    <source>
        <dbReference type="EMBL" id="MCI47903.1"/>
    </source>
</evidence>
<sequence>MESFLCVDAPESVIESFSLLVSIYVFFFSFQPSDNAKVDLAALPQSMQRDILAQ</sequence>
<evidence type="ECO:0000313" key="3">
    <source>
        <dbReference type="Proteomes" id="UP000265520"/>
    </source>
</evidence>
<keyword evidence="1" id="KW-0472">Membrane</keyword>
<protein>
    <submittedName>
        <fullName evidence="2">Uncharacterized protein</fullName>
    </submittedName>
</protein>
<dbReference type="Proteomes" id="UP000265520">
    <property type="component" value="Unassembled WGS sequence"/>
</dbReference>
<organism evidence="2 3">
    <name type="scientific">Trifolium medium</name>
    <dbReference type="NCBI Taxonomy" id="97028"/>
    <lineage>
        <taxon>Eukaryota</taxon>
        <taxon>Viridiplantae</taxon>
        <taxon>Streptophyta</taxon>
        <taxon>Embryophyta</taxon>
        <taxon>Tracheophyta</taxon>
        <taxon>Spermatophyta</taxon>
        <taxon>Magnoliopsida</taxon>
        <taxon>eudicotyledons</taxon>
        <taxon>Gunneridae</taxon>
        <taxon>Pentapetalae</taxon>
        <taxon>rosids</taxon>
        <taxon>fabids</taxon>
        <taxon>Fabales</taxon>
        <taxon>Fabaceae</taxon>
        <taxon>Papilionoideae</taxon>
        <taxon>50 kb inversion clade</taxon>
        <taxon>NPAAA clade</taxon>
        <taxon>Hologalegina</taxon>
        <taxon>IRL clade</taxon>
        <taxon>Trifolieae</taxon>
        <taxon>Trifolium</taxon>
    </lineage>
</organism>
<keyword evidence="1" id="KW-0812">Transmembrane</keyword>
<feature type="non-terminal residue" evidence="2">
    <location>
        <position position="54"/>
    </location>
</feature>
<name>A0A392SG67_9FABA</name>
<dbReference type="AlphaFoldDB" id="A0A392SG67"/>
<reference evidence="2 3" key="1">
    <citation type="journal article" date="2018" name="Front. Plant Sci.">
        <title>Red Clover (Trifolium pratense) and Zigzag Clover (T. medium) - A Picture of Genomic Similarities and Differences.</title>
        <authorList>
            <person name="Dluhosova J."/>
            <person name="Istvanek J."/>
            <person name="Nedelnik J."/>
            <person name="Repkova J."/>
        </authorList>
    </citation>
    <scope>NUCLEOTIDE SEQUENCE [LARGE SCALE GENOMIC DNA]</scope>
    <source>
        <strain evidence="3">cv. 10/8</strain>
        <tissue evidence="2">Leaf</tissue>
    </source>
</reference>
<keyword evidence="1" id="KW-1133">Transmembrane helix</keyword>
<dbReference type="EMBL" id="LXQA010378762">
    <property type="protein sequence ID" value="MCI47903.1"/>
    <property type="molecule type" value="Genomic_DNA"/>
</dbReference>
<evidence type="ECO:0000256" key="1">
    <source>
        <dbReference type="SAM" id="Phobius"/>
    </source>
</evidence>
<feature type="transmembrane region" description="Helical" evidence="1">
    <location>
        <begin position="12"/>
        <end position="30"/>
    </location>
</feature>